<keyword evidence="7" id="KW-1185">Reference proteome</keyword>
<dbReference type="EMBL" id="JAHFZB010000005">
    <property type="protein sequence ID" value="KAK6489619.1"/>
    <property type="molecule type" value="Genomic_DNA"/>
</dbReference>
<keyword evidence="4" id="KW-1133">Transmembrane helix</keyword>
<evidence type="ECO:0000256" key="1">
    <source>
        <dbReference type="ARBA" id="ARBA00009403"/>
    </source>
</evidence>
<comment type="caution">
    <text evidence="6">The sequence shown here is derived from an EMBL/GenBank/DDBJ whole genome shotgun (WGS) entry which is preliminary data.</text>
</comment>
<sequence>MIVCWQGIGVLVSVAIVSVSTGPIVVQKKDNQSSNGVSDALSYALQSYNFMSKEQYLYKSLNFTLQTIQVMNGKEYVIDAEIGRTECLKGISAQYLSDCTLMQNPGNMQILACHFVVLTWRDKNILLQSICKDNQ</sequence>
<keyword evidence="3" id="KW-0789">Thiol protease inhibitor</keyword>
<accession>A0ABR0ZXR9</accession>
<organism evidence="6 7">
    <name type="scientific">Huso huso</name>
    <name type="common">Beluga</name>
    <name type="synonym">Acipenser huso</name>
    <dbReference type="NCBI Taxonomy" id="61971"/>
    <lineage>
        <taxon>Eukaryota</taxon>
        <taxon>Metazoa</taxon>
        <taxon>Chordata</taxon>
        <taxon>Craniata</taxon>
        <taxon>Vertebrata</taxon>
        <taxon>Euteleostomi</taxon>
        <taxon>Actinopterygii</taxon>
        <taxon>Chondrostei</taxon>
        <taxon>Acipenseriformes</taxon>
        <taxon>Acipenseridae</taxon>
        <taxon>Huso</taxon>
    </lineage>
</organism>
<keyword evidence="4" id="KW-0812">Transmembrane</keyword>
<dbReference type="Proteomes" id="UP001369086">
    <property type="component" value="Unassembled WGS sequence"/>
</dbReference>
<dbReference type="InterPro" id="IPR000010">
    <property type="entry name" value="Cystatin_dom"/>
</dbReference>
<evidence type="ECO:0000256" key="4">
    <source>
        <dbReference type="SAM" id="Phobius"/>
    </source>
</evidence>
<dbReference type="PANTHER" id="PTHR46186:SF2">
    <property type="entry name" value="CYSTATIN"/>
    <property type="match status" value="1"/>
</dbReference>
<feature type="transmembrane region" description="Helical" evidence="4">
    <location>
        <begin position="6"/>
        <end position="26"/>
    </location>
</feature>
<evidence type="ECO:0000256" key="2">
    <source>
        <dbReference type="ARBA" id="ARBA00022690"/>
    </source>
</evidence>
<feature type="domain" description="Cystatin" evidence="5">
    <location>
        <begin position="32"/>
        <end position="116"/>
    </location>
</feature>
<dbReference type="InterPro" id="IPR046350">
    <property type="entry name" value="Cystatin_sf"/>
</dbReference>
<dbReference type="Gene3D" id="3.10.450.10">
    <property type="match status" value="1"/>
</dbReference>
<name>A0ABR0ZXR9_HUSHU</name>
<dbReference type="PANTHER" id="PTHR46186">
    <property type="entry name" value="CYSTATIN"/>
    <property type="match status" value="1"/>
</dbReference>
<dbReference type="Pfam" id="PF00031">
    <property type="entry name" value="Cystatin"/>
    <property type="match status" value="1"/>
</dbReference>
<comment type="similarity">
    <text evidence="1">Belongs to the cystatin family.</text>
</comment>
<keyword evidence="2" id="KW-0646">Protease inhibitor</keyword>
<protein>
    <submittedName>
        <fullName evidence="6">Cystatin-like</fullName>
    </submittedName>
</protein>
<evidence type="ECO:0000313" key="6">
    <source>
        <dbReference type="EMBL" id="KAK6489619.1"/>
    </source>
</evidence>
<proteinExistence type="inferred from homology"/>
<reference evidence="6 7" key="1">
    <citation type="submission" date="2021-05" db="EMBL/GenBank/DDBJ databases">
        <authorList>
            <person name="Zahm M."/>
            <person name="Klopp C."/>
            <person name="Cabau C."/>
            <person name="Kuhl H."/>
            <person name="Suciu R."/>
            <person name="Ciorpac M."/>
            <person name="Holostenco D."/>
            <person name="Gessner J."/>
            <person name="Wuertz S."/>
            <person name="Hohne C."/>
            <person name="Stock M."/>
            <person name="Gislard M."/>
            <person name="Lluch J."/>
            <person name="Milhes M."/>
            <person name="Lampietro C."/>
            <person name="Lopez Roques C."/>
            <person name="Donnadieu C."/>
            <person name="Du K."/>
            <person name="Schartl M."/>
            <person name="Guiguen Y."/>
        </authorList>
    </citation>
    <scope>NUCLEOTIDE SEQUENCE [LARGE SCALE GENOMIC DNA]</scope>
    <source>
        <strain evidence="6">Hh-F2</strain>
        <tissue evidence="6">Blood</tissue>
    </source>
</reference>
<gene>
    <name evidence="6" type="ORF">HHUSO_G6469</name>
</gene>
<keyword evidence="4" id="KW-0472">Membrane</keyword>
<evidence type="ECO:0000256" key="3">
    <source>
        <dbReference type="ARBA" id="ARBA00022704"/>
    </source>
</evidence>
<evidence type="ECO:0000259" key="5">
    <source>
        <dbReference type="Pfam" id="PF00031"/>
    </source>
</evidence>
<evidence type="ECO:0000313" key="7">
    <source>
        <dbReference type="Proteomes" id="UP001369086"/>
    </source>
</evidence>
<dbReference type="SUPFAM" id="SSF54403">
    <property type="entry name" value="Cystatin/monellin"/>
    <property type="match status" value="1"/>
</dbReference>